<sequence>MHSAEVVCVWAEIGSRLRQARESLGLSLDELQDKTQVDKVSLQALETGDFNKISSPFYVRSYIRTYAKAVGLEPTYLLKHYRPIQEGGTGSFPTVGTQTGMPSVQSPPLPQNGGGSGRDSGPYDPYATTRMDMRRMSGSFRTTDDYRQKGVGDPSSSTGPHSVTSTGDYDPYQTYNRSSGRGRTTVPPESPSPGDAPNAANGSPDYGEGDLPSRSRTHSTKLSKLSDTLKLPALTKKADEEPGSSNDSSTSSGGELQLYQPAQSNPPQELSRRRKVITDVETYDGDGTPSRARYRRSASSSRSSKMRGAGKWLIRFPKTRLARFAVAAVIVLVPMTVWAGISLMDDEDTPSTEKTGDRSDSVETASTEEDQGGGYARLISVNRTAELGEYELSEPDAVDIKLKMNDESWVQIRENQKVGSGVLKDITLKPGEDFSYKHPKDQKTDVWITIASPQNATVTINEQEIDSTKTIHIKKQ</sequence>
<dbReference type="OrthoDB" id="9797543at2"/>
<dbReference type="CDD" id="cd00093">
    <property type="entry name" value="HTH_XRE"/>
    <property type="match status" value="1"/>
</dbReference>
<dbReference type="PROSITE" id="PS50943">
    <property type="entry name" value="HTH_CROC1"/>
    <property type="match status" value="1"/>
</dbReference>
<accession>A0A235B4T9</accession>
<dbReference type="SUPFAM" id="SSF47413">
    <property type="entry name" value="lambda repressor-like DNA-binding domains"/>
    <property type="match status" value="1"/>
</dbReference>
<feature type="region of interest" description="Disordered" evidence="1">
    <location>
        <begin position="88"/>
        <end position="302"/>
    </location>
</feature>
<organism evidence="4 5">
    <name type="scientific">Paludifilum halophilum</name>
    <dbReference type="NCBI Taxonomy" id="1642702"/>
    <lineage>
        <taxon>Bacteria</taxon>
        <taxon>Bacillati</taxon>
        <taxon>Bacillota</taxon>
        <taxon>Bacilli</taxon>
        <taxon>Bacillales</taxon>
        <taxon>Thermoactinomycetaceae</taxon>
        <taxon>Paludifilum</taxon>
    </lineage>
</organism>
<dbReference type="SMART" id="SM00530">
    <property type="entry name" value="HTH_XRE"/>
    <property type="match status" value="1"/>
</dbReference>
<feature type="region of interest" description="Disordered" evidence="1">
    <location>
        <begin position="345"/>
        <end position="373"/>
    </location>
</feature>
<dbReference type="Proteomes" id="UP000215459">
    <property type="component" value="Unassembled WGS sequence"/>
</dbReference>
<evidence type="ECO:0000256" key="2">
    <source>
        <dbReference type="SAM" id="Phobius"/>
    </source>
</evidence>
<dbReference type="Pfam" id="PF13413">
    <property type="entry name" value="HTH_25"/>
    <property type="match status" value="1"/>
</dbReference>
<feature type="compositionally biased region" description="Low complexity" evidence="1">
    <location>
        <begin position="243"/>
        <end position="254"/>
    </location>
</feature>
<evidence type="ECO:0000259" key="3">
    <source>
        <dbReference type="PROSITE" id="PS50943"/>
    </source>
</evidence>
<evidence type="ECO:0000313" key="5">
    <source>
        <dbReference type="Proteomes" id="UP000215459"/>
    </source>
</evidence>
<keyword evidence="2" id="KW-1133">Transmembrane helix</keyword>
<dbReference type="EMBL" id="NOWF01000008">
    <property type="protein sequence ID" value="OYD06907.1"/>
    <property type="molecule type" value="Genomic_DNA"/>
</dbReference>
<feature type="compositionally biased region" description="Low complexity" evidence="1">
    <location>
        <begin position="222"/>
        <end position="231"/>
    </location>
</feature>
<keyword evidence="2" id="KW-0812">Transmembrane</keyword>
<evidence type="ECO:0000313" key="4">
    <source>
        <dbReference type="EMBL" id="OYD06907.1"/>
    </source>
</evidence>
<dbReference type="Gene3D" id="1.10.260.40">
    <property type="entry name" value="lambda repressor-like DNA-binding domains"/>
    <property type="match status" value="1"/>
</dbReference>
<dbReference type="InterPro" id="IPR010982">
    <property type="entry name" value="Lambda_DNA-bd_dom_sf"/>
</dbReference>
<keyword evidence="5" id="KW-1185">Reference proteome</keyword>
<protein>
    <recommendedName>
        <fullName evidence="3">HTH cro/C1-type domain-containing protein</fullName>
    </recommendedName>
</protein>
<feature type="transmembrane region" description="Helical" evidence="2">
    <location>
        <begin position="321"/>
        <end position="341"/>
    </location>
</feature>
<keyword evidence="2" id="KW-0472">Membrane</keyword>
<dbReference type="InterPro" id="IPR001387">
    <property type="entry name" value="Cro/C1-type_HTH"/>
</dbReference>
<reference evidence="4 5" key="1">
    <citation type="submission" date="2017-07" db="EMBL/GenBank/DDBJ databases">
        <title>The genome sequence of Paludifilum halophilum highlights mechanisms for microbial adaptation to high salt environemnts.</title>
        <authorList>
            <person name="Belbahri L."/>
        </authorList>
    </citation>
    <scope>NUCLEOTIDE SEQUENCE [LARGE SCALE GENOMIC DNA]</scope>
    <source>
        <strain evidence="4 5">DSM 102817</strain>
    </source>
</reference>
<feature type="compositionally biased region" description="Polar residues" evidence="1">
    <location>
        <begin position="91"/>
        <end position="104"/>
    </location>
</feature>
<comment type="caution">
    <text evidence="4">The sequence shown here is derived from an EMBL/GenBank/DDBJ whole genome shotgun (WGS) entry which is preliminary data.</text>
</comment>
<dbReference type="InterPro" id="IPR050400">
    <property type="entry name" value="Bact_Cytoskel_RodZ"/>
</dbReference>
<feature type="domain" description="HTH cro/C1-type" evidence="3">
    <location>
        <begin position="17"/>
        <end position="48"/>
    </location>
</feature>
<feature type="compositionally biased region" description="Polar residues" evidence="1">
    <location>
        <begin position="154"/>
        <end position="182"/>
    </location>
</feature>
<name>A0A235B4T9_9BACL</name>
<proteinExistence type="predicted"/>
<evidence type="ECO:0000256" key="1">
    <source>
        <dbReference type="SAM" id="MobiDB-lite"/>
    </source>
</evidence>
<dbReference type="GO" id="GO:0003677">
    <property type="term" value="F:DNA binding"/>
    <property type="evidence" value="ECO:0007669"/>
    <property type="project" value="InterPro"/>
</dbReference>
<dbReference type="PANTHER" id="PTHR34475:SF1">
    <property type="entry name" value="CYTOSKELETON PROTEIN RODZ"/>
    <property type="match status" value="1"/>
</dbReference>
<dbReference type="AlphaFoldDB" id="A0A235B4T9"/>
<dbReference type="PANTHER" id="PTHR34475">
    <property type="match status" value="1"/>
</dbReference>
<gene>
    <name evidence="4" type="ORF">CHM34_13275</name>
</gene>